<feature type="region of interest" description="Disordered" evidence="1">
    <location>
        <begin position="151"/>
        <end position="172"/>
    </location>
</feature>
<dbReference type="EMBL" id="RWJN01000134">
    <property type="protein sequence ID" value="TCD66463.1"/>
    <property type="molecule type" value="Genomic_DNA"/>
</dbReference>
<evidence type="ECO:0000313" key="3">
    <source>
        <dbReference type="Proteomes" id="UP000292702"/>
    </source>
</evidence>
<keyword evidence="3" id="KW-1185">Reference proteome</keyword>
<accession>A0A4R0RI44</accession>
<comment type="caution">
    <text evidence="2">The sequence shown here is derived from an EMBL/GenBank/DDBJ whole genome shotgun (WGS) entry which is preliminary data.</text>
</comment>
<feature type="compositionally biased region" description="Polar residues" evidence="1">
    <location>
        <begin position="154"/>
        <end position="172"/>
    </location>
</feature>
<evidence type="ECO:0000256" key="1">
    <source>
        <dbReference type="SAM" id="MobiDB-lite"/>
    </source>
</evidence>
<protein>
    <submittedName>
        <fullName evidence="2">Uncharacterized protein</fullName>
    </submittedName>
</protein>
<name>A0A4R0RI44_9APHY</name>
<proteinExistence type="predicted"/>
<reference evidence="2 3" key="1">
    <citation type="submission" date="2018-11" db="EMBL/GenBank/DDBJ databases">
        <title>Genome assembly of Steccherinum ochraceum LE-BIN_3174, the white-rot fungus of the Steccherinaceae family (The Residual Polyporoid clade, Polyporales, Basidiomycota).</title>
        <authorList>
            <person name="Fedorova T.V."/>
            <person name="Glazunova O.A."/>
            <person name="Landesman E.O."/>
            <person name="Moiseenko K.V."/>
            <person name="Psurtseva N.V."/>
            <person name="Savinova O.S."/>
            <person name="Shakhova N.V."/>
            <person name="Tyazhelova T.V."/>
            <person name="Vasina D.V."/>
        </authorList>
    </citation>
    <scope>NUCLEOTIDE SEQUENCE [LARGE SCALE GENOMIC DNA]</scope>
    <source>
        <strain evidence="2 3">LE-BIN_3174</strain>
    </source>
</reference>
<sequence length="172" mass="19264">MCRKRPVVRILAPHHSAQQADQRFDCSSCHSSGRLFAITYPPTCHSSSLPNTCLTDHSLDRLAIWQADHPFLRPLLHLTIRSPTPLAFHSLGRFVVLPPCHIIQPPLQQDSGMFDCNIPSHADIDPLIWLAIRPPRRPSLYLGDRPFIRPSDHLPTSSPDRAFTPSSGLNST</sequence>
<dbReference type="Proteomes" id="UP000292702">
    <property type="component" value="Unassembled WGS sequence"/>
</dbReference>
<gene>
    <name evidence="2" type="ORF">EIP91_001343</name>
</gene>
<dbReference type="AlphaFoldDB" id="A0A4R0RI44"/>
<organism evidence="2 3">
    <name type="scientific">Steccherinum ochraceum</name>
    <dbReference type="NCBI Taxonomy" id="92696"/>
    <lineage>
        <taxon>Eukaryota</taxon>
        <taxon>Fungi</taxon>
        <taxon>Dikarya</taxon>
        <taxon>Basidiomycota</taxon>
        <taxon>Agaricomycotina</taxon>
        <taxon>Agaricomycetes</taxon>
        <taxon>Polyporales</taxon>
        <taxon>Steccherinaceae</taxon>
        <taxon>Steccherinum</taxon>
    </lineage>
</organism>
<evidence type="ECO:0000313" key="2">
    <source>
        <dbReference type="EMBL" id="TCD66463.1"/>
    </source>
</evidence>